<evidence type="ECO:0000313" key="2">
    <source>
        <dbReference type="Proteomes" id="UP000008963"/>
    </source>
</evidence>
<dbReference type="PATRIC" id="fig|862908.3.peg.2765"/>
<dbReference type="HOGENOM" id="CLU_1213445_0_0_7"/>
<evidence type="ECO:0000313" key="1">
    <source>
        <dbReference type="EMBL" id="CBW27663.1"/>
    </source>
</evidence>
<keyword evidence="2" id="KW-1185">Reference proteome</keyword>
<dbReference type="KEGG" id="bmx:BMS_2891"/>
<dbReference type="EMBL" id="FQ312005">
    <property type="protein sequence ID" value="CBW27663.1"/>
    <property type="molecule type" value="Genomic_DNA"/>
</dbReference>
<protein>
    <submittedName>
        <fullName evidence="1">Exported protein</fullName>
    </submittedName>
</protein>
<dbReference type="STRING" id="862908.BMS_2891"/>
<reference evidence="2" key="1">
    <citation type="journal article" date="2013" name="ISME J.">
        <title>A small predatory core genome in the divergent marine Bacteriovorax marinus SJ and the terrestrial Bdellovibrio bacteriovorus.</title>
        <authorList>
            <person name="Crossman L.C."/>
            <person name="Chen H."/>
            <person name="Cerdeno-Tarraga A.M."/>
            <person name="Brooks K."/>
            <person name="Quail M.A."/>
            <person name="Pineiro S.A."/>
            <person name="Hobley L."/>
            <person name="Sockett R.E."/>
            <person name="Bentley S.D."/>
            <person name="Parkhill J."/>
            <person name="Williams H.N."/>
            <person name="Stine O.C."/>
        </authorList>
    </citation>
    <scope>NUCLEOTIDE SEQUENCE [LARGE SCALE GENOMIC DNA]</scope>
    <source>
        <strain evidence="2">ATCC BAA-682 / DSM 15412 / SJ</strain>
    </source>
</reference>
<dbReference type="AlphaFoldDB" id="E1WYM3"/>
<organism evidence="1 2">
    <name type="scientific">Halobacteriovorax marinus (strain ATCC BAA-682 / DSM 15412 / SJ)</name>
    <name type="common">Bacteriovorax marinus</name>
    <dbReference type="NCBI Taxonomy" id="862908"/>
    <lineage>
        <taxon>Bacteria</taxon>
        <taxon>Pseudomonadati</taxon>
        <taxon>Bdellovibrionota</taxon>
        <taxon>Bacteriovoracia</taxon>
        <taxon>Bacteriovoracales</taxon>
        <taxon>Halobacteriovoraceae</taxon>
        <taxon>Halobacteriovorax</taxon>
    </lineage>
</organism>
<dbReference type="Proteomes" id="UP000008963">
    <property type="component" value="Chromosome"/>
</dbReference>
<sequence length="228" mass="26242">MMISKRVLLCLLYTLIFALFVWPGVKYNKLTKSTSIQALSILNTNHDTGRKFCLSKGISIFDRVEGEVEFSSLPKEKFVSCQFLCGKTNQFAYPIDYLDKENFSNIKKIVMKGALFLRDFRGEYNNVDGKGEWFFKSEQCAINISSLSSSVSRDCNISYNYFQKEVSLSREEVVSSIKMFEQRLRLSRFIKMAKIHLIVEVPFDQGDLCEFGCCESSKMNIILNNHSN</sequence>
<name>E1WYM3_HALMS</name>
<accession>E1WYM3</accession>
<proteinExistence type="predicted"/>
<gene>
    <name evidence="1" type="ordered locus">BMS_2891</name>
</gene>